<reference evidence="2 3" key="1">
    <citation type="submission" date="2020-07" db="EMBL/GenBank/DDBJ databases">
        <title>Sequencing the genomes of 1000 actinobacteria strains.</title>
        <authorList>
            <person name="Klenk H.-P."/>
        </authorList>
    </citation>
    <scope>NUCLEOTIDE SEQUENCE [LARGE SCALE GENOMIC DNA]</scope>
    <source>
        <strain evidence="2 3">DSM 21349</strain>
    </source>
</reference>
<evidence type="ECO:0000313" key="2">
    <source>
        <dbReference type="EMBL" id="MBA8802525.1"/>
    </source>
</evidence>
<dbReference type="EMBL" id="JACGXA010000001">
    <property type="protein sequence ID" value="MBA8802525.1"/>
    <property type="molecule type" value="Genomic_DNA"/>
</dbReference>
<dbReference type="RefSeq" id="WP_220481253.1">
    <property type="nucleotide sequence ID" value="NZ_JACGXA010000001.1"/>
</dbReference>
<name>A0A7W3IXL7_9ACTN</name>
<accession>A0A7W3IXL7</accession>
<comment type="caution">
    <text evidence="2">The sequence shown here is derived from an EMBL/GenBank/DDBJ whole genome shotgun (WGS) entry which is preliminary data.</text>
</comment>
<feature type="signal peptide" evidence="1">
    <location>
        <begin position="1"/>
        <end position="38"/>
    </location>
</feature>
<dbReference type="Proteomes" id="UP000580910">
    <property type="component" value="Unassembled WGS sequence"/>
</dbReference>
<dbReference type="AlphaFoldDB" id="A0A7W3IXL7"/>
<proteinExistence type="predicted"/>
<keyword evidence="3" id="KW-1185">Reference proteome</keyword>
<keyword evidence="1" id="KW-0732">Signal</keyword>
<dbReference type="InterPro" id="IPR046037">
    <property type="entry name" value="DUF5995"/>
</dbReference>
<protein>
    <submittedName>
        <fullName evidence="2">Uncharacterized protein</fullName>
    </submittedName>
</protein>
<organism evidence="2 3">
    <name type="scientific">Nocardioides ginsengisegetis</name>
    <dbReference type="NCBI Taxonomy" id="661491"/>
    <lineage>
        <taxon>Bacteria</taxon>
        <taxon>Bacillati</taxon>
        <taxon>Actinomycetota</taxon>
        <taxon>Actinomycetes</taxon>
        <taxon>Propionibacteriales</taxon>
        <taxon>Nocardioidaceae</taxon>
        <taxon>Nocardioides</taxon>
    </lineage>
</organism>
<gene>
    <name evidence="2" type="ORF">FB382_000816</name>
</gene>
<feature type="chain" id="PRO_5031506550" evidence="1">
    <location>
        <begin position="39"/>
        <end position="333"/>
    </location>
</feature>
<evidence type="ECO:0000313" key="3">
    <source>
        <dbReference type="Proteomes" id="UP000580910"/>
    </source>
</evidence>
<sequence length="333" mass="36224">MSKHMLEKSMHRTTRWIGTVLTGALVAALAATGPPASAGTTQPNVPWSAYLSGWTDQYIPTSDNDCVAGRDKCLKATLRELARVADDTATSCSHNAIFARAYLRMTQTYGWSRAIPGYYADVPFANHQDAVFAKYFTDSYYNYQSGNRAAVPEAWQIALDASRDERVTGTGSLLLGMNAHINRDLPFVLAAVGLVAPDGSSRKPDYDAVERWLYTATEPLIAEFAARFDPTVDDGDDPYGISNLALFQLVSQWRETAWRNAEALVSAPTADARAQVAASIEAAATQAAKGILATQSYVPGLSSPVARDRFCRAHYADAPPEAYDFGWAKPFGY</sequence>
<dbReference type="Pfam" id="PF19458">
    <property type="entry name" value="DUF5995"/>
    <property type="match status" value="1"/>
</dbReference>
<evidence type="ECO:0000256" key="1">
    <source>
        <dbReference type="SAM" id="SignalP"/>
    </source>
</evidence>